<dbReference type="PANTHER" id="PTHR15503:SF36">
    <property type="entry name" value="RETROTRANSPOSON GAG-LIKE PROTEIN 5"/>
    <property type="match status" value="1"/>
</dbReference>
<proteinExistence type="predicted"/>
<reference evidence="3" key="3">
    <citation type="submission" date="2025-08" db="UniProtKB">
        <authorList>
            <consortium name="Ensembl"/>
        </authorList>
    </citation>
    <scope>IDENTIFICATION</scope>
    <source>
        <strain evidence="3">HNI</strain>
    </source>
</reference>
<accession>A0A3P9L6M7</accession>
<dbReference type="PANTHER" id="PTHR15503">
    <property type="entry name" value="LDOC1 RELATED"/>
    <property type="match status" value="1"/>
</dbReference>
<name>A0A3P9L6M7_ORYLA</name>
<dbReference type="Ensembl" id="ENSORLT00020024553.1">
    <property type="protein sequence ID" value="ENSORLP00020016306.1"/>
    <property type="gene ID" value="ENSORLG00020017338.1"/>
</dbReference>
<dbReference type="InterPro" id="IPR032549">
    <property type="entry name" value="DUF4939"/>
</dbReference>
<reference key="1">
    <citation type="journal article" date="2007" name="Nature">
        <title>The medaka draft genome and insights into vertebrate genome evolution.</title>
        <authorList>
            <person name="Kasahara M."/>
            <person name="Naruse K."/>
            <person name="Sasaki S."/>
            <person name="Nakatani Y."/>
            <person name="Qu W."/>
            <person name="Ahsan B."/>
            <person name="Yamada T."/>
            <person name="Nagayasu Y."/>
            <person name="Doi K."/>
            <person name="Kasai Y."/>
            <person name="Jindo T."/>
            <person name="Kobayashi D."/>
            <person name="Shimada A."/>
            <person name="Toyoda A."/>
            <person name="Kuroki Y."/>
            <person name="Fujiyama A."/>
            <person name="Sasaki T."/>
            <person name="Shimizu A."/>
            <person name="Asakawa S."/>
            <person name="Shimizu N."/>
            <person name="Hashimoto S."/>
            <person name="Yang J."/>
            <person name="Lee Y."/>
            <person name="Matsushima K."/>
            <person name="Sugano S."/>
            <person name="Sakaizumi M."/>
            <person name="Narita T."/>
            <person name="Ohishi K."/>
            <person name="Haga S."/>
            <person name="Ohta F."/>
            <person name="Nomoto H."/>
            <person name="Nogata K."/>
            <person name="Morishita T."/>
            <person name="Endo T."/>
            <person name="Shin-I T."/>
            <person name="Takeda H."/>
            <person name="Morishita S."/>
            <person name="Kohara Y."/>
        </authorList>
    </citation>
    <scope>NUCLEOTIDE SEQUENCE [LARGE SCALE GENOMIC DNA]</scope>
    <source>
        <strain>Hd-rR</strain>
    </source>
</reference>
<feature type="domain" description="DUF4939" evidence="2">
    <location>
        <begin position="100"/>
        <end position="176"/>
    </location>
</feature>
<feature type="region of interest" description="Disordered" evidence="1">
    <location>
        <begin position="206"/>
        <end position="232"/>
    </location>
</feature>
<dbReference type="InterPro" id="IPR032567">
    <property type="entry name" value="RTL1-rel"/>
</dbReference>
<evidence type="ECO:0000313" key="4">
    <source>
        <dbReference type="Proteomes" id="UP000265180"/>
    </source>
</evidence>
<dbReference type="Proteomes" id="UP000265180">
    <property type="component" value="Chromosome 3"/>
</dbReference>
<reference evidence="3" key="4">
    <citation type="submission" date="2025-09" db="UniProtKB">
        <authorList>
            <consortium name="Ensembl"/>
        </authorList>
    </citation>
    <scope>IDENTIFICATION</scope>
    <source>
        <strain evidence="3">HNI</strain>
    </source>
</reference>
<reference evidence="3 4" key="2">
    <citation type="submission" date="2017-04" db="EMBL/GenBank/DDBJ databases">
        <title>CpG methylation of centromeres and impact of large insertions on vertebrate speciation.</title>
        <authorList>
            <person name="Ichikawa K."/>
            <person name="Yoshimura J."/>
            <person name="Morishita S."/>
        </authorList>
    </citation>
    <scope>NUCLEOTIDE SEQUENCE</scope>
    <source>
        <strain evidence="3 4">HNI</strain>
    </source>
</reference>
<evidence type="ECO:0000313" key="3">
    <source>
        <dbReference type="Ensembl" id="ENSORLP00020016306.1"/>
    </source>
</evidence>
<organism evidence="3 4">
    <name type="scientific">Oryzias latipes</name>
    <name type="common">Japanese rice fish</name>
    <name type="synonym">Japanese killifish</name>
    <dbReference type="NCBI Taxonomy" id="8090"/>
    <lineage>
        <taxon>Eukaryota</taxon>
        <taxon>Metazoa</taxon>
        <taxon>Chordata</taxon>
        <taxon>Craniata</taxon>
        <taxon>Vertebrata</taxon>
        <taxon>Euteleostomi</taxon>
        <taxon>Actinopterygii</taxon>
        <taxon>Neopterygii</taxon>
        <taxon>Teleostei</taxon>
        <taxon>Neoteleostei</taxon>
        <taxon>Acanthomorphata</taxon>
        <taxon>Ovalentaria</taxon>
        <taxon>Atherinomorphae</taxon>
        <taxon>Beloniformes</taxon>
        <taxon>Adrianichthyidae</taxon>
        <taxon>Oryziinae</taxon>
        <taxon>Oryzias</taxon>
    </lineage>
</organism>
<dbReference type="Pfam" id="PF16297">
    <property type="entry name" value="DUF4939"/>
    <property type="match status" value="1"/>
</dbReference>
<dbReference type="AlphaFoldDB" id="A0A3P9L6M7"/>
<protein>
    <recommendedName>
        <fullName evidence="2">DUF4939 domain-containing protein</fullName>
    </recommendedName>
</protein>
<evidence type="ECO:0000259" key="2">
    <source>
        <dbReference type="Pfam" id="PF16297"/>
    </source>
</evidence>
<sequence length="232" mass="25519">MISPKPLFLILIKLTTKSLSPSLLPGFKRTGIALGHQAESLHRMASAQQDLFCRLDGISLALMELTGQQSATYGASASPPAADNPAFATASGANENIRLQPETFRGDVEACGGFILQCQLIFQQALRHYHADHSKITLIVNSVRGKAFQWAQAYLTANPIFQVPFERFIRELRLVFDQPPLRQHNRSVSEHLIDFRILAVEAGCAHPGSSGTSPEHQSDRGSDLLHQTRPKV</sequence>
<evidence type="ECO:0000256" key="1">
    <source>
        <dbReference type="SAM" id="MobiDB-lite"/>
    </source>
</evidence>